<accession>K4APC8</accession>
<sequence>MVCFVKLIAISIPRHVLDLQKKVRPIPSHFILASKHTLSKYFQYGCTIFEQN</sequence>
<reference evidence="2" key="1">
    <citation type="journal article" date="2012" name="Nat. Biotechnol.">
        <title>Reference genome sequence of the model plant Setaria.</title>
        <authorList>
            <person name="Bennetzen J.L."/>
            <person name="Schmutz J."/>
            <person name="Wang H."/>
            <person name="Percifield R."/>
            <person name="Hawkins J."/>
            <person name="Pontaroli A.C."/>
            <person name="Estep M."/>
            <person name="Feng L."/>
            <person name="Vaughn J.N."/>
            <person name="Grimwood J."/>
            <person name="Jenkins J."/>
            <person name="Barry K."/>
            <person name="Lindquist E."/>
            <person name="Hellsten U."/>
            <person name="Deshpande S."/>
            <person name="Wang X."/>
            <person name="Wu X."/>
            <person name="Mitros T."/>
            <person name="Triplett J."/>
            <person name="Yang X."/>
            <person name="Ye C.Y."/>
            <person name="Mauro-Herrera M."/>
            <person name="Wang L."/>
            <person name="Li P."/>
            <person name="Sharma M."/>
            <person name="Sharma R."/>
            <person name="Ronald P.C."/>
            <person name="Panaud O."/>
            <person name="Kellogg E.A."/>
            <person name="Brutnell T.P."/>
            <person name="Doust A.N."/>
            <person name="Tuskan G.A."/>
            <person name="Rokhsar D."/>
            <person name="Devos K.M."/>
        </authorList>
    </citation>
    <scope>NUCLEOTIDE SEQUENCE [LARGE SCALE GENOMIC DNA]</scope>
    <source>
        <strain evidence="2">cv. Yugu1</strain>
    </source>
</reference>
<dbReference type="InParanoid" id="K4APC8"/>
<dbReference type="EMBL" id="AGNK02005978">
    <property type="status" value="NOT_ANNOTATED_CDS"/>
    <property type="molecule type" value="Genomic_DNA"/>
</dbReference>
<keyword evidence="2" id="KW-1185">Reference proteome</keyword>
<dbReference type="HOGENOM" id="CLU_3090923_0_0_1"/>
<reference evidence="1" key="2">
    <citation type="submission" date="2018-08" db="UniProtKB">
        <authorList>
            <consortium name="EnsemblPlants"/>
        </authorList>
    </citation>
    <scope>IDENTIFICATION</scope>
    <source>
        <strain evidence="1">Yugu1</strain>
    </source>
</reference>
<name>K4APC8_SETIT</name>
<dbReference type="Proteomes" id="UP000004995">
    <property type="component" value="Unassembled WGS sequence"/>
</dbReference>
<evidence type="ECO:0000313" key="1">
    <source>
        <dbReference type="EnsemblPlants" id="KQK90785"/>
    </source>
</evidence>
<organism evidence="1 2">
    <name type="scientific">Setaria italica</name>
    <name type="common">Foxtail millet</name>
    <name type="synonym">Panicum italicum</name>
    <dbReference type="NCBI Taxonomy" id="4555"/>
    <lineage>
        <taxon>Eukaryota</taxon>
        <taxon>Viridiplantae</taxon>
        <taxon>Streptophyta</taxon>
        <taxon>Embryophyta</taxon>
        <taxon>Tracheophyta</taxon>
        <taxon>Spermatophyta</taxon>
        <taxon>Magnoliopsida</taxon>
        <taxon>Liliopsida</taxon>
        <taxon>Poales</taxon>
        <taxon>Poaceae</taxon>
        <taxon>PACMAD clade</taxon>
        <taxon>Panicoideae</taxon>
        <taxon>Panicodae</taxon>
        <taxon>Paniceae</taxon>
        <taxon>Cenchrinae</taxon>
        <taxon>Setaria</taxon>
    </lineage>
</organism>
<protein>
    <submittedName>
        <fullName evidence="1">Uncharacterized protein</fullName>
    </submittedName>
</protein>
<proteinExistence type="predicted"/>
<dbReference type="EnsemblPlants" id="KQK90785">
    <property type="protein sequence ID" value="KQK90785"/>
    <property type="gene ID" value="SETIT_040776mg"/>
</dbReference>
<dbReference type="Gramene" id="KQK90785">
    <property type="protein sequence ID" value="KQK90785"/>
    <property type="gene ID" value="SETIT_040776mg"/>
</dbReference>
<dbReference type="AlphaFoldDB" id="K4APC8"/>
<evidence type="ECO:0000313" key="2">
    <source>
        <dbReference type="Proteomes" id="UP000004995"/>
    </source>
</evidence>